<keyword evidence="5" id="KW-1185">Reference proteome</keyword>
<protein>
    <recommendedName>
        <fullName evidence="3">MEKHLA domain-containing protein</fullName>
    </recommendedName>
</protein>
<dbReference type="Proteomes" id="UP000243459">
    <property type="component" value="Chromosome 9"/>
</dbReference>
<dbReference type="InterPro" id="IPR044830">
    <property type="entry name" value="HD-Zip_III"/>
</dbReference>
<dbReference type="Gramene" id="ONK58250">
    <property type="protein sequence ID" value="ONK58250"/>
    <property type="gene ID" value="A4U43_C09F10190"/>
</dbReference>
<feature type="compositionally biased region" description="Polar residues" evidence="2">
    <location>
        <begin position="79"/>
        <end position="99"/>
    </location>
</feature>
<gene>
    <name evidence="4" type="ORF">A4U43_C09F10190</name>
</gene>
<evidence type="ECO:0000313" key="5">
    <source>
        <dbReference type="Proteomes" id="UP000243459"/>
    </source>
</evidence>
<evidence type="ECO:0000256" key="1">
    <source>
        <dbReference type="ARBA" id="ARBA00023242"/>
    </source>
</evidence>
<proteinExistence type="predicted"/>
<dbReference type="AlphaFoldDB" id="A0A5P1E6R7"/>
<dbReference type="PANTHER" id="PTHR45950:SF7">
    <property type="entry name" value="HOMEOBOX-LEUCINE ZIPPER PROTEIN ATHB-14"/>
    <property type="match status" value="1"/>
</dbReference>
<dbReference type="Pfam" id="PF08670">
    <property type="entry name" value="MEKHLA"/>
    <property type="match status" value="1"/>
</dbReference>
<dbReference type="EMBL" id="CM007389">
    <property type="protein sequence ID" value="ONK58250.1"/>
    <property type="molecule type" value="Genomic_DNA"/>
</dbReference>
<evidence type="ECO:0000256" key="2">
    <source>
        <dbReference type="SAM" id="MobiDB-lite"/>
    </source>
</evidence>
<feature type="region of interest" description="Disordered" evidence="2">
    <location>
        <begin position="44"/>
        <end position="99"/>
    </location>
</feature>
<dbReference type="PANTHER" id="PTHR45950">
    <property type="entry name" value="HOMEOBOX-LEUCINE ZIPPER PROTEIN ATHB-14"/>
    <property type="match status" value="1"/>
</dbReference>
<dbReference type="InterPro" id="IPR013978">
    <property type="entry name" value="MEKHLA"/>
</dbReference>
<accession>A0A5P1E6R7</accession>
<organism evidence="4 5">
    <name type="scientific">Asparagus officinalis</name>
    <name type="common">Garden asparagus</name>
    <dbReference type="NCBI Taxonomy" id="4686"/>
    <lineage>
        <taxon>Eukaryota</taxon>
        <taxon>Viridiplantae</taxon>
        <taxon>Streptophyta</taxon>
        <taxon>Embryophyta</taxon>
        <taxon>Tracheophyta</taxon>
        <taxon>Spermatophyta</taxon>
        <taxon>Magnoliopsida</taxon>
        <taxon>Liliopsida</taxon>
        <taxon>Asparagales</taxon>
        <taxon>Asparagaceae</taxon>
        <taxon>Asparagoideae</taxon>
        <taxon>Asparagus</taxon>
    </lineage>
</organism>
<feature type="domain" description="MEKHLA" evidence="3">
    <location>
        <begin position="108"/>
        <end position="164"/>
    </location>
</feature>
<evidence type="ECO:0000259" key="3">
    <source>
        <dbReference type="Pfam" id="PF08670"/>
    </source>
</evidence>
<dbReference type="GO" id="GO:0003700">
    <property type="term" value="F:DNA-binding transcription factor activity"/>
    <property type="evidence" value="ECO:0007669"/>
    <property type="project" value="InterPro"/>
</dbReference>
<sequence length="168" mass="18918">MSPVINRKWRIGASSAVPGVDLRTLEAAIAKLYDEVGRLQNLLSEKDDQANDVPPKSSYTSPRRSSRNTHKCSSKKKTQNLSVTRSKVQYKESTNNPYESYQQEKHVATPVFTFANQAGLDMLETTLIALQDITLEKILDDGGRKILCLEFPKIMQQGFAHIYPVVYV</sequence>
<feature type="compositionally biased region" description="Basic residues" evidence="2">
    <location>
        <begin position="64"/>
        <end position="78"/>
    </location>
</feature>
<name>A0A5P1E6R7_ASPOF</name>
<keyword evidence="1" id="KW-0539">Nucleus</keyword>
<reference evidence="5" key="1">
    <citation type="journal article" date="2017" name="Nat. Commun.">
        <title>The asparagus genome sheds light on the origin and evolution of a young Y chromosome.</title>
        <authorList>
            <person name="Harkess A."/>
            <person name="Zhou J."/>
            <person name="Xu C."/>
            <person name="Bowers J.E."/>
            <person name="Van der Hulst R."/>
            <person name="Ayyampalayam S."/>
            <person name="Mercati F."/>
            <person name="Riccardi P."/>
            <person name="McKain M.R."/>
            <person name="Kakrana A."/>
            <person name="Tang H."/>
            <person name="Ray J."/>
            <person name="Groenendijk J."/>
            <person name="Arikit S."/>
            <person name="Mathioni S.M."/>
            <person name="Nakano M."/>
            <person name="Shan H."/>
            <person name="Telgmann-Rauber A."/>
            <person name="Kanno A."/>
            <person name="Yue Z."/>
            <person name="Chen H."/>
            <person name="Li W."/>
            <person name="Chen Y."/>
            <person name="Xu X."/>
            <person name="Zhang Y."/>
            <person name="Luo S."/>
            <person name="Chen H."/>
            <person name="Gao J."/>
            <person name="Mao Z."/>
            <person name="Pires J.C."/>
            <person name="Luo M."/>
            <person name="Kudrna D."/>
            <person name="Wing R.A."/>
            <person name="Meyers B.C."/>
            <person name="Yi K."/>
            <person name="Kong H."/>
            <person name="Lavrijsen P."/>
            <person name="Sunseri F."/>
            <person name="Falavigna A."/>
            <person name="Ye Y."/>
            <person name="Leebens-Mack J.H."/>
            <person name="Chen G."/>
        </authorList>
    </citation>
    <scope>NUCLEOTIDE SEQUENCE [LARGE SCALE GENOMIC DNA]</scope>
    <source>
        <strain evidence="5">cv. DH0086</strain>
    </source>
</reference>
<evidence type="ECO:0000313" key="4">
    <source>
        <dbReference type="EMBL" id="ONK58250.1"/>
    </source>
</evidence>